<evidence type="ECO:0000313" key="13">
    <source>
        <dbReference type="Proteomes" id="UP000504630"/>
    </source>
</evidence>
<evidence type="ECO:0000259" key="12">
    <source>
        <dbReference type="PROSITE" id="PS50157"/>
    </source>
</evidence>
<dbReference type="GO" id="GO:0008270">
    <property type="term" value="F:zinc ion binding"/>
    <property type="evidence" value="ECO:0007669"/>
    <property type="project" value="UniProtKB-KW"/>
</dbReference>
<evidence type="ECO:0000256" key="9">
    <source>
        <dbReference type="ARBA" id="ARBA00023242"/>
    </source>
</evidence>
<evidence type="ECO:0000256" key="2">
    <source>
        <dbReference type="ARBA" id="ARBA00022723"/>
    </source>
</evidence>
<keyword evidence="2" id="KW-0479">Metal-binding</keyword>
<proteinExistence type="predicted"/>
<evidence type="ECO:0000256" key="8">
    <source>
        <dbReference type="ARBA" id="ARBA00023163"/>
    </source>
</evidence>
<dbReference type="PROSITE" id="PS50157">
    <property type="entry name" value="ZINC_FINGER_C2H2_2"/>
    <property type="match status" value="5"/>
</dbReference>
<dbReference type="GO" id="GO:0005654">
    <property type="term" value="C:nucleoplasm"/>
    <property type="evidence" value="ECO:0007669"/>
    <property type="project" value="TreeGrafter"/>
</dbReference>
<dbReference type="GO" id="GO:0001227">
    <property type="term" value="F:DNA-binding transcription repressor activity, RNA polymerase II-specific"/>
    <property type="evidence" value="ECO:0007669"/>
    <property type="project" value="TreeGrafter"/>
</dbReference>
<feature type="domain" description="C2H2-type" evidence="12">
    <location>
        <begin position="275"/>
        <end position="303"/>
    </location>
</feature>
<accession>A0A6J2R9G6</accession>
<keyword evidence="6" id="KW-0805">Transcription regulation</keyword>
<evidence type="ECO:0000256" key="11">
    <source>
        <dbReference type="SAM" id="MobiDB-lite"/>
    </source>
</evidence>
<sequence>MEMHSVRFSSHHDFSFISFELSVGQMVKSSDTVVLQGAAASTQQRQHSSSVVNANFRSLAFVNDRLTAAAEEIFHCFEGTIAKYEEEASSSKQEIERLRGLLLEFVSNHKADFSQSSICKEETPPEQQHCEQEPSLSVDPELRHIKEEDHELWAGQQQEEEQEFEDADVPYLPHSSLWEKNEQGDTKPPFQPQTQNSESEEPFQEETETVRLMLPHASTLSSQTLIQNEGVQDGRENERPAASLTSNKTQTDQTSLFTSRESTDLSHWSSAAPDYRCCLCDKFFSSNHHLTNHAFRMHSKMADVLCAVCGKNLESNESLNLHLKSHKGSKCCHVCGKQCNSTTAMTEHIAGHAGVKLHRCHVCGKECSRKGDLKIHMRIHTGEKPFCCSYCDKSFTHSGHLKKHMRSHTGERPHRCDVCGRGFLQSAHLKYHLGTHTQKC</sequence>
<evidence type="ECO:0000256" key="1">
    <source>
        <dbReference type="ARBA" id="ARBA00004123"/>
    </source>
</evidence>
<feature type="region of interest" description="Disordered" evidence="11">
    <location>
        <begin position="117"/>
        <end position="137"/>
    </location>
</feature>
<keyword evidence="4 10" id="KW-0863">Zinc-finger</keyword>
<dbReference type="AlphaFoldDB" id="A0A6J2R9G6"/>
<keyword evidence="7" id="KW-0238">DNA-binding</keyword>
<dbReference type="SUPFAM" id="SSF57667">
    <property type="entry name" value="beta-beta-alpha zinc fingers"/>
    <property type="match status" value="3"/>
</dbReference>
<feature type="region of interest" description="Disordered" evidence="11">
    <location>
        <begin position="178"/>
        <end position="207"/>
    </location>
</feature>
<feature type="compositionally biased region" description="Basic and acidic residues" evidence="11">
    <location>
        <begin position="119"/>
        <end position="132"/>
    </location>
</feature>
<feature type="domain" description="C2H2-type" evidence="12">
    <location>
        <begin position="386"/>
        <end position="413"/>
    </location>
</feature>
<evidence type="ECO:0000256" key="3">
    <source>
        <dbReference type="ARBA" id="ARBA00022737"/>
    </source>
</evidence>
<protein>
    <submittedName>
        <fullName evidence="14">Gastrula zinc finger protein xFG20-1-like</fullName>
    </submittedName>
</protein>
<organism evidence="13 14">
    <name type="scientific">Cottoperca gobio</name>
    <name type="common">Frogmouth</name>
    <name type="synonym">Aphritis gobio</name>
    <dbReference type="NCBI Taxonomy" id="56716"/>
    <lineage>
        <taxon>Eukaryota</taxon>
        <taxon>Metazoa</taxon>
        <taxon>Chordata</taxon>
        <taxon>Craniata</taxon>
        <taxon>Vertebrata</taxon>
        <taxon>Euteleostomi</taxon>
        <taxon>Actinopterygii</taxon>
        <taxon>Neopterygii</taxon>
        <taxon>Teleostei</taxon>
        <taxon>Neoteleostei</taxon>
        <taxon>Acanthomorphata</taxon>
        <taxon>Eupercaria</taxon>
        <taxon>Perciformes</taxon>
        <taxon>Notothenioidei</taxon>
        <taxon>Bovichtidae</taxon>
        <taxon>Cottoperca</taxon>
    </lineage>
</organism>
<dbReference type="InterPro" id="IPR013087">
    <property type="entry name" value="Znf_C2H2_type"/>
</dbReference>
<dbReference type="FunFam" id="3.30.160.60:FF:000733">
    <property type="entry name" value="Zinc finger protein 236 variant"/>
    <property type="match status" value="1"/>
</dbReference>
<dbReference type="PANTHER" id="PTHR24399:SF23">
    <property type="entry name" value="C2H2-TYPE DOMAIN-CONTAINING PROTEIN"/>
    <property type="match status" value="1"/>
</dbReference>
<dbReference type="Pfam" id="PF00096">
    <property type="entry name" value="zf-C2H2"/>
    <property type="match status" value="2"/>
</dbReference>
<dbReference type="OrthoDB" id="6077919at2759"/>
<comment type="subcellular location">
    <subcellularLocation>
        <location evidence="1">Nucleus</location>
    </subcellularLocation>
</comment>
<evidence type="ECO:0000256" key="7">
    <source>
        <dbReference type="ARBA" id="ARBA00023125"/>
    </source>
</evidence>
<keyword evidence="3" id="KW-0677">Repeat</keyword>
<feature type="domain" description="C2H2-type" evidence="12">
    <location>
        <begin position="358"/>
        <end position="385"/>
    </location>
</feature>
<dbReference type="RefSeq" id="XP_029306107.1">
    <property type="nucleotide sequence ID" value="XM_029450247.1"/>
</dbReference>
<dbReference type="PROSITE" id="PS00028">
    <property type="entry name" value="ZINC_FINGER_C2H2_1"/>
    <property type="match status" value="5"/>
</dbReference>
<dbReference type="FunFam" id="3.30.160.60:FF:000446">
    <property type="entry name" value="Zinc finger protein"/>
    <property type="match status" value="1"/>
</dbReference>
<feature type="domain" description="C2H2-type" evidence="12">
    <location>
        <begin position="414"/>
        <end position="440"/>
    </location>
</feature>
<dbReference type="SMART" id="SM00355">
    <property type="entry name" value="ZnF_C2H2"/>
    <property type="match status" value="6"/>
</dbReference>
<dbReference type="Gene3D" id="3.30.160.60">
    <property type="entry name" value="Classic Zinc Finger"/>
    <property type="match status" value="4"/>
</dbReference>
<keyword evidence="8" id="KW-0804">Transcription</keyword>
<evidence type="ECO:0000256" key="5">
    <source>
        <dbReference type="ARBA" id="ARBA00022833"/>
    </source>
</evidence>
<feature type="compositionally biased region" description="Acidic residues" evidence="11">
    <location>
        <begin position="198"/>
        <end position="207"/>
    </location>
</feature>
<feature type="compositionally biased region" description="Polar residues" evidence="11">
    <location>
        <begin position="243"/>
        <end position="258"/>
    </location>
</feature>
<keyword evidence="9" id="KW-0539">Nucleus</keyword>
<dbReference type="GO" id="GO:0000978">
    <property type="term" value="F:RNA polymerase II cis-regulatory region sequence-specific DNA binding"/>
    <property type="evidence" value="ECO:0007669"/>
    <property type="project" value="TreeGrafter"/>
</dbReference>
<keyword evidence="5" id="KW-0862">Zinc</keyword>
<feature type="region of interest" description="Disordered" evidence="11">
    <location>
        <begin position="231"/>
        <end position="258"/>
    </location>
</feature>
<name>A0A6J2R9G6_COTGO</name>
<evidence type="ECO:0000256" key="4">
    <source>
        <dbReference type="ARBA" id="ARBA00022771"/>
    </source>
</evidence>
<keyword evidence="13" id="KW-1185">Reference proteome</keyword>
<dbReference type="FunFam" id="3.30.160.60:FF:000624">
    <property type="entry name" value="zinc finger protein 697"/>
    <property type="match status" value="1"/>
</dbReference>
<reference evidence="14" key="1">
    <citation type="submission" date="2025-08" db="UniProtKB">
        <authorList>
            <consortium name="RefSeq"/>
        </authorList>
    </citation>
    <scope>IDENTIFICATION</scope>
</reference>
<feature type="domain" description="C2H2-type" evidence="12">
    <location>
        <begin position="304"/>
        <end position="331"/>
    </location>
</feature>
<dbReference type="PANTHER" id="PTHR24399">
    <property type="entry name" value="ZINC FINGER AND BTB DOMAIN-CONTAINING"/>
    <property type="match status" value="1"/>
</dbReference>
<dbReference type="InParanoid" id="A0A6J2R9G6"/>
<evidence type="ECO:0000313" key="14">
    <source>
        <dbReference type="RefSeq" id="XP_029306107.1"/>
    </source>
</evidence>
<dbReference type="InterPro" id="IPR036236">
    <property type="entry name" value="Znf_C2H2_sf"/>
</dbReference>
<gene>
    <name evidence="14" type="primary">LOC115020295</name>
</gene>
<evidence type="ECO:0000256" key="10">
    <source>
        <dbReference type="PROSITE-ProRule" id="PRU00042"/>
    </source>
</evidence>
<evidence type="ECO:0000256" key="6">
    <source>
        <dbReference type="ARBA" id="ARBA00023015"/>
    </source>
</evidence>
<dbReference type="Proteomes" id="UP000504630">
    <property type="component" value="Chromosome 15"/>
</dbReference>
<dbReference type="KEGG" id="cgob:115020295"/>
<dbReference type="GeneID" id="115020295"/>